<evidence type="ECO:0000313" key="4">
    <source>
        <dbReference type="Proteomes" id="UP001201812"/>
    </source>
</evidence>
<evidence type="ECO:0000313" key="3">
    <source>
        <dbReference type="EMBL" id="KAI1698242.1"/>
    </source>
</evidence>
<accession>A0AAD4MMD0</accession>
<comment type="caution">
    <text evidence="3">The sequence shown here is derived from an EMBL/GenBank/DDBJ whole genome shotgun (WGS) entry which is preliminary data.</text>
</comment>
<dbReference type="PANTHER" id="PTHR24260:SF136">
    <property type="entry name" value="GH08193P-RELATED"/>
    <property type="match status" value="1"/>
</dbReference>
<feature type="signal peptide" evidence="1">
    <location>
        <begin position="1"/>
        <end position="18"/>
    </location>
</feature>
<proteinExistence type="predicted"/>
<evidence type="ECO:0000259" key="2">
    <source>
        <dbReference type="SMART" id="SM00020"/>
    </source>
</evidence>
<sequence>MLLFSLLLLLVNFCAIYGGDEERQGVYGLLQRLDREEAEEIYSFCLGLKRRSGFSQAKFGDDHHRISNGRPLDMTVGAYTALLYDPDLGSVQCTATFISWRHLVTAAHCIYLDLSHKTKLKLMAGGVHPPGHGDDMIELDYTVIVGFGNLPDEDKPGMETWEENFYIAQGDFAIIQLEESVPDYLKHDRIEIMCLPKANEAMPDKLNVYGFGLMSKDVQTDVLRGYTTRTNIVTSTMCEKSDRLVCQTTSFQNGCIMNADSGGGSWEFNGDDIRTIYAINTKIDDEQRSRCIVTGLRVSKVVHDICRYLDLCPAGADSTQAYLTAKMIYLTHERSWYSDIGWQLSYIPDEYNKLYEERCNKPYNETTGCDYTYLHFSHRNNQFLLFIWTCDQLFFRLAES</sequence>
<feature type="chain" id="PRO_5042029920" evidence="1">
    <location>
        <begin position="19"/>
        <end position="400"/>
    </location>
</feature>
<gene>
    <name evidence="3" type="ORF">DdX_18010</name>
</gene>
<dbReference type="InterPro" id="IPR043504">
    <property type="entry name" value="Peptidase_S1_PA_chymotrypsin"/>
</dbReference>
<dbReference type="InterPro" id="IPR009003">
    <property type="entry name" value="Peptidase_S1_PA"/>
</dbReference>
<name>A0AAD4MMD0_9BILA</name>
<organism evidence="3 4">
    <name type="scientific">Ditylenchus destructor</name>
    <dbReference type="NCBI Taxonomy" id="166010"/>
    <lineage>
        <taxon>Eukaryota</taxon>
        <taxon>Metazoa</taxon>
        <taxon>Ecdysozoa</taxon>
        <taxon>Nematoda</taxon>
        <taxon>Chromadorea</taxon>
        <taxon>Rhabditida</taxon>
        <taxon>Tylenchina</taxon>
        <taxon>Tylenchomorpha</taxon>
        <taxon>Sphaerularioidea</taxon>
        <taxon>Anguinidae</taxon>
        <taxon>Anguininae</taxon>
        <taxon>Ditylenchus</taxon>
    </lineage>
</organism>
<evidence type="ECO:0000256" key="1">
    <source>
        <dbReference type="SAM" id="SignalP"/>
    </source>
</evidence>
<dbReference type="PROSITE" id="PS00134">
    <property type="entry name" value="TRYPSIN_HIS"/>
    <property type="match status" value="1"/>
</dbReference>
<dbReference type="GO" id="GO:0006508">
    <property type="term" value="P:proteolysis"/>
    <property type="evidence" value="ECO:0007669"/>
    <property type="project" value="InterPro"/>
</dbReference>
<dbReference type="PANTHER" id="PTHR24260">
    <property type="match status" value="1"/>
</dbReference>
<keyword evidence="1" id="KW-0732">Signal</keyword>
<dbReference type="GO" id="GO:0004252">
    <property type="term" value="F:serine-type endopeptidase activity"/>
    <property type="evidence" value="ECO:0007669"/>
    <property type="project" value="InterPro"/>
</dbReference>
<dbReference type="InterPro" id="IPR051333">
    <property type="entry name" value="CLIP_Serine_Protease"/>
</dbReference>
<dbReference type="EMBL" id="JAKKPZ010000227">
    <property type="protein sequence ID" value="KAI1698242.1"/>
    <property type="molecule type" value="Genomic_DNA"/>
</dbReference>
<protein>
    <submittedName>
        <fullName evidence="3">Trypsin domain-containing protein</fullName>
    </submittedName>
</protein>
<dbReference type="Gene3D" id="2.40.10.10">
    <property type="entry name" value="Trypsin-like serine proteases"/>
    <property type="match status" value="1"/>
</dbReference>
<reference evidence="3" key="1">
    <citation type="submission" date="2022-01" db="EMBL/GenBank/DDBJ databases">
        <title>Genome Sequence Resource for Two Populations of Ditylenchus destructor, the Migratory Endoparasitic Phytonematode.</title>
        <authorList>
            <person name="Zhang H."/>
            <person name="Lin R."/>
            <person name="Xie B."/>
        </authorList>
    </citation>
    <scope>NUCLEOTIDE SEQUENCE</scope>
    <source>
        <strain evidence="3">BazhouSP</strain>
    </source>
</reference>
<dbReference type="InterPro" id="IPR018114">
    <property type="entry name" value="TRYPSIN_HIS"/>
</dbReference>
<keyword evidence="4" id="KW-1185">Reference proteome</keyword>
<dbReference type="Proteomes" id="UP001201812">
    <property type="component" value="Unassembled WGS sequence"/>
</dbReference>
<dbReference type="InterPro" id="IPR001254">
    <property type="entry name" value="Trypsin_dom"/>
</dbReference>
<dbReference type="AlphaFoldDB" id="A0AAD4MMD0"/>
<dbReference type="SMART" id="SM00020">
    <property type="entry name" value="Tryp_SPc"/>
    <property type="match status" value="1"/>
</dbReference>
<feature type="domain" description="Peptidase S1" evidence="2">
    <location>
        <begin position="65"/>
        <end position="283"/>
    </location>
</feature>
<dbReference type="Pfam" id="PF00089">
    <property type="entry name" value="Trypsin"/>
    <property type="match status" value="1"/>
</dbReference>
<dbReference type="SUPFAM" id="SSF50494">
    <property type="entry name" value="Trypsin-like serine proteases"/>
    <property type="match status" value="1"/>
</dbReference>